<gene>
    <name evidence="2" type="ORF">QO011_005329</name>
</gene>
<sequence>MNHASRLDAGHGSVMLNKVPEVTAYFWIIKIMATTVGETAADLLAIRFDMGLSITSAIMTVVFLATLVWQMKLDRYVPPVYWLTVVLISVVGTLVSDNLVDGLGISLVTTSIAFSICLAAVFAAWYARERTLSIHSIVTSRREAFYWGAILFTFAMGTSVGDLLAERLDLGYLQAAIVFGLAILAVAGLYFVIGVNAIFCFWVAYILTRPLGASIGDWLAKPGLAGGLGLGTVTTSILFLGVILLTVLYLTASKADRIPQPAAE</sequence>
<keyword evidence="1" id="KW-1133">Transmembrane helix</keyword>
<keyword evidence="1" id="KW-0812">Transmembrane</keyword>
<feature type="transmembrane region" description="Helical" evidence="1">
    <location>
        <begin position="227"/>
        <end position="250"/>
    </location>
</feature>
<feature type="transmembrane region" description="Helical" evidence="1">
    <location>
        <begin position="102"/>
        <end position="125"/>
    </location>
</feature>
<feature type="transmembrane region" description="Helical" evidence="1">
    <location>
        <begin position="52"/>
        <end position="70"/>
    </location>
</feature>
<dbReference type="Pfam" id="PF03988">
    <property type="entry name" value="DUF347"/>
    <property type="match status" value="4"/>
</dbReference>
<dbReference type="RefSeq" id="WP_307278917.1">
    <property type="nucleotide sequence ID" value="NZ_JAUSVX010000011.1"/>
</dbReference>
<evidence type="ECO:0000256" key="1">
    <source>
        <dbReference type="SAM" id="Phobius"/>
    </source>
</evidence>
<accession>A0ABU0JDE3</accession>
<reference evidence="2 3" key="1">
    <citation type="submission" date="2023-07" db="EMBL/GenBank/DDBJ databases">
        <title>Genomic Encyclopedia of Type Strains, Phase IV (KMG-IV): sequencing the most valuable type-strain genomes for metagenomic binning, comparative biology and taxonomic classification.</title>
        <authorList>
            <person name="Goeker M."/>
        </authorList>
    </citation>
    <scope>NUCLEOTIDE SEQUENCE [LARGE SCALE GENOMIC DNA]</scope>
    <source>
        <strain evidence="2 3">DSM 19619</strain>
    </source>
</reference>
<keyword evidence="3" id="KW-1185">Reference proteome</keyword>
<comment type="caution">
    <text evidence="2">The sequence shown here is derived from an EMBL/GenBank/DDBJ whole genome shotgun (WGS) entry which is preliminary data.</text>
</comment>
<feature type="transmembrane region" description="Helical" evidence="1">
    <location>
        <begin position="177"/>
        <end position="207"/>
    </location>
</feature>
<protein>
    <submittedName>
        <fullName evidence="2">Membrane-anchored protein</fullName>
    </submittedName>
</protein>
<dbReference type="InterPro" id="IPR007136">
    <property type="entry name" value="DUF347"/>
</dbReference>
<keyword evidence="1" id="KW-0472">Membrane</keyword>
<dbReference type="Proteomes" id="UP001242480">
    <property type="component" value="Unassembled WGS sequence"/>
</dbReference>
<feature type="transmembrane region" description="Helical" evidence="1">
    <location>
        <begin position="76"/>
        <end position="95"/>
    </location>
</feature>
<proteinExistence type="predicted"/>
<evidence type="ECO:0000313" key="2">
    <source>
        <dbReference type="EMBL" id="MDQ0472300.1"/>
    </source>
</evidence>
<feature type="transmembrane region" description="Helical" evidence="1">
    <location>
        <begin position="145"/>
        <end position="165"/>
    </location>
</feature>
<name>A0ABU0JDE3_9HYPH</name>
<evidence type="ECO:0000313" key="3">
    <source>
        <dbReference type="Proteomes" id="UP001242480"/>
    </source>
</evidence>
<feature type="transmembrane region" description="Helical" evidence="1">
    <location>
        <begin position="24"/>
        <end position="45"/>
    </location>
</feature>
<organism evidence="2 3">
    <name type="scientific">Labrys wisconsinensis</name>
    <dbReference type="NCBI Taxonomy" id="425677"/>
    <lineage>
        <taxon>Bacteria</taxon>
        <taxon>Pseudomonadati</taxon>
        <taxon>Pseudomonadota</taxon>
        <taxon>Alphaproteobacteria</taxon>
        <taxon>Hyphomicrobiales</taxon>
        <taxon>Xanthobacteraceae</taxon>
        <taxon>Labrys</taxon>
    </lineage>
</organism>
<dbReference type="EMBL" id="JAUSVX010000011">
    <property type="protein sequence ID" value="MDQ0472300.1"/>
    <property type="molecule type" value="Genomic_DNA"/>
</dbReference>